<keyword evidence="7" id="KW-0418">Kinase</keyword>
<evidence type="ECO:0000313" key="14">
    <source>
        <dbReference type="EMBL" id="RJG48194.1"/>
    </source>
</evidence>
<evidence type="ECO:0000313" key="15">
    <source>
        <dbReference type="Proteomes" id="UP000283255"/>
    </source>
</evidence>
<dbReference type="EC" id="2.7.7.65" evidence="3"/>
<keyword evidence="11" id="KW-0472">Membrane</keyword>
<dbReference type="PROSITE" id="PS50887">
    <property type="entry name" value="GGDEF"/>
    <property type="match status" value="1"/>
</dbReference>
<evidence type="ECO:0000256" key="10">
    <source>
        <dbReference type="ARBA" id="ARBA00034247"/>
    </source>
</evidence>
<dbReference type="InterPro" id="IPR000160">
    <property type="entry name" value="GGDEF_dom"/>
</dbReference>
<proteinExistence type="predicted"/>
<feature type="domain" description="PAS" evidence="12">
    <location>
        <begin position="354"/>
        <end position="400"/>
    </location>
</feature>
<dbReference type="CDD" id="cd00130">
    <property type="entry name" value="PAS"/>
    <property type="match status" value="1"/>
</dbReference>
<dbReference type="InterPro" id="IPR043128">
    <property type="entry name" value="Rev_trsase/Diguanyl_cyclase"/>
</dbReference>
<dbReference type="GO" id="GO:0000160">
    <property type="term" value="P:phosphorelay signal transduction system"/>
    <property type="evidence" value="ECO:0007669"/>
    <property type="project" value="UniProtKB-KW"/>
</dbReference>
<keyword evidence="15" id="KW-1185">Reference proteome</keyword>
<dbReference type="SMART" id="SM00091">
    <property type="entry name" value="PAS"/>
    <property type="match status" value="1"/>
</dbReference>
<dbReference type="InterPro" id="IPR029151">
    <property type="entry name" value="Sensor-like_sf"/>
</dbReference>
<reference evidence="14 15" key="1">
    <citation type="submission" date="2018-09" db="EMBL/GenBank/DDBJ databases">
        <authorList>
            <person name="Wang F."/>
        </authorList>
    </citation>
    <scope>NUCLEOTIDE SEQUENCE [LARGE SCALE GENOMIC DNA]</scope>
    <source>
        <strain evidence="14 15">PLHSC7-2</strain>
    </source>
</reference>
<comment type="subcellular location">
    <subcellularLocation>
        <location evidence="2">Membrane</location>
    </subcellularLocation>
</comment>
<dbReference type="FunFam" id="3.30.70.270:FF:000001">
    <property type="entry name" value="Diguanylate cyclase domain protein"/>
    <property type="match status" value="1"/>
</dbReference>
<dbReference type="SUPFAM" id="SSF55073">
    <property type="entry name" value="Nucleotide cyclase"/>
    <property type="match status" value="1"/>
</dbReference>
<evidence type="ECO:0000256" key="11">
    <source>
        <dbReference type="SAM" id="Phobius"/>
    </source>
</evidence>
<comment type="cofactor">
    <cofactor evidence="1">
        <name>Mg(2+)</name>
        <dbReference type="ChEBI" id="CHEBI:18420"/>
    </cofactor>
</comment>
<dbReference type="GO" id="GO:0016301">
    <property type="term" value="F:kinase activity"/>
    <property type="evidence" value="ECO:0007669"/>
    <property type="project" value="UniProtKB-KW"/>
</dbReference>
<dbReference type="Gene3D" id="3.30.450.20">
    <property type="entry name" value="PAS domain"/>
    <property type="match status" value="2"/>
</dbReference>
<comment type="catalytic activity">
    <reaction evidence="10">
        <text>2 GTP = 3',3'-c-di-GMP + 2 diphosphate</text>
        <dbReference type="Rhea" id="RHEA:24898"/>
        <dbReference type="ChEBI" id="CHEBI:33019"/>
        <dbReference type="ChEBI" id="CHEBI:37565"/>
        <dbReference type="ChEBI" id="CHEBI:58805"/>
        <dbReference type="EC" id="2.7.7.65"/>
    </reaction>
</comment>
<dbReference type="GO" id="GO:0005524">
    <property type="term" value="F:ATP binding"/>
    <property type="evidence" value="ECO:0007669"/>
    <property type="project" value="UniProtKB-KW"/>
</dbReference>
<keyword evidence="6" id="KW-0547">Nucleotide-binding</keyword>
<dbReference type="PANTHER" id="PTHR45138">
    <property type="entry name" value="REGULATORY COMPONENTS OF SENSORY TRANSDUCTION SYSTEM"/>
    <property type="match status" value="1"/>
</dbReference>
<dbReference type="InterPro" id="IPR029787">
    <property type="entry name" value="Nucleotide_cyclase"/>
</dbReference>
<evidence type="ECO:0000256" key="5">
    <source>
        <dbReference type="ARBA" id="ARBA00022679"/>
    </source>
</evidence>
<gene>
    <name evidence="14" type="ORF">D1Z90_09000</name>
</gene>
<feature type="transmembrane region" description="Helical" evidence="11">
    <location>
        <begin position="21"/>
        <end position="43"/>
    </location>
</feature>
<evidence type="ECO:0000256" key="4">
    <source>
        <dbReference type="ARBA" id="ARBA00022553"/>
    </source>
</evidence>
<dbReference type="SUPFAM" id="SSF103190">
    <property type="entry name" value="Sensory domain-like"/>
    <property type="match status" value="1"/>
</dbReference>
<dbReference type="Pfam" id="PF21623">
    <property type="entry name" value="HK_sensor_dom_bact"/>
    <property type="match status" value="1"/>
</dbReference>
<dbReference type="InterPro" id="IPR000014">
    <property type="entry name" value="PAS"/>
</dbReference>
<feature type="transmembrane region" description="Helical" evidence="11">
    <location>
        <begin position="330"/>
        <end position="348"/>
    </location>
</feature>
<protein>
    <recommendedName>
        <fullName evidence="3">diguanylate cyclase</fullName>
        <ecNumber evidence="3">2.7.7.65</ecNumber>
    </recommendedName>
</protein>
<dbReference type="NCBIfam" id="TIGR00229">
    <property type="entry name" value="sensory_box"/>
    <property type="match status" value="1"/>
</dbReference>
<keyword evidence="5" id="KW-0808">Transferase</keyword>
<dbReference type="OrthoDB" id="9812260at2"/>
<dbReference type="InterPro" id="IPR048760">
    <property type="entry name" value="VP0354-like_sensor_dom"/>
</dbReference>
<evidence type="ECO:0000256" key="9">
    <source>
        <dbReference type="ARBA" id="ARBA00023012"/>
    </source>
</evidence>
<dbReference type="Proteomes" id="UP000283255">
    <property type="component" value="Unassembled WGS sequence"/>
</dbReference>
<dbReference type="InterPro" id="IPR035965">
    <property type="entry name" value="PAS-like_dom_sf"/>
</dbReference>
<keyword evidence="9" id="KW-0902">Two-component regulatory system</keyword>
<dbReference type="InterPro" id="IPR050469">
    <property type="entry name" value="Diguanylate_Cyclase"/>
</dbReference>
<evidence type="ECO:0000256" key="2">
    <source>
        <dbReference type="ARBA" id="ARBA00004370"/>
    </source>
</evidence>
<keyword evidence="8" id="KW-0067">ATP-binding</keyword>
<dbReference type="Pfam" id="PF00990">
    <property type="entry name" value="GGDEF"/>
    <property type="match status" value="1"/>
</dbReference>
<dbReference type="SMART" id="SM00267">
    <property type="entry name" value="GGDEF"/>
    <property type="match status" value="1"/>
</dbReference>
<dbReference type="PANTHER" id="PTHR45138:SF9">
    <property type="entry name" value="DIGUANYLATE CYCLASE DGCM-RELATED"/>
    <property type="match status" value="1"/>
</dbReference>
<evidence type="ECO:0000259" key="12">
    <source>
        <dbReference type="PROSITE" id="PS50112"/>
    </source>
</evidence>
<feature type="domain" description="GGDEF" evidence="13">
    <location>
        <begin position="516"/>
        <end position="644"/>
    </location>
</feature>
<evidence type="ECO:0000259" key="13">
    <source>
        <dbReference type="PROSITE" id="PS50887"/>
    </source>
</evidence>
<keyword evidence="4" id="KW-0597">Phosphoprotein</keyword>
<accession>A0A418YG11</accession>
<organism evidence="14 15">
    <name type="scientific">Motilimonas pumila</name>
    <dbReference type="NCBI Taxonomy" id="2303987"/>
    <lineage>
        <taxon>Bacteria</taxon>
        <taxon>Pseudomonadati</taxon>
        <taxon>Pseudomonadota</taxon>
        <taxon>Gammaproteobacteria</taxon>
        <taxon>Alteromonadales</taxon>
        <taxon>Alteromonadales genera incertae sedis</taxon>
        <taxon>Motilimonas</taxon>
    </lineage>
</organism>
<dbReference type="RefSeq" id="WP_119910420.1">
    <property type="nucleotide sequence ID" value="NZ_QZCH01000009.1"/>
</dbReference>
<evidence type="ECO:0000256" key="6">
    <source>
        <dbReference type="ARBA" id="ARBA00022741"/>
    </source>
</evidence>
<dbReference type="EMBL" id="QZCH01000009">
    <property type="protein sequence ID" value="RJG48194.1"/>
    <property type="molecule type" value="Genomic_DNA"/>
</dbReference>
<comment type="caution">
    <text evidence="14">The sequence shown here is derived from an EMBL/GenBank/DDBJ whole genome shotgun (WGS) entry which is preliminary data.</text>
</comment>
<dbReference type="SUPFAM" id="SSF55785">
    <property type="entry name" value="PYP-like sensor domain (PAS domain)"/>
    <property type="match status" value="1"/>
</dbReference>
<dbReference type="GO" id="GO:0052621">
    <property type="term" value="F:diguanylate cyclase activity"/>
    <property type="evidence" value="ECO:0007669"/>
    <property type="project" value="UniProtKB-EC"/>
</dbReference>
<dbReference type="CDD" id="cd01949">
    <property type="entry name" value="GGDEF"/>
    <property type="match status" value="1"/>
</dbReference>
<evidence type="ECO:0000256" key="1">
    <source>
        <dbReference type="ARBA" id="ARBA00001946"/>
    </source>
</evidence>
<sequence>MAKYSLDSKLTTLSHSQSKSLWFWVGFVLFIAIMTGASTWYYLLEKHDILDEEKQVQLELAYATEEAAFVLFDKKFNHAEDLARVLSKTELTRAFAISQPKAIKQRIEDRWSLLLKNSNAYTQLRYVDINGQEQIRVNYDPETGLVDVADKLQNKASRDYMQLAAKLQQDQIALSAFDFERENGKYVYPLQQAGRLISSVDFNGQRYGYIIINMNMADFYQQFRLLNVISDLPFMVSSHNGSCLFAQTGCELQETQLKQQLQSQWSSILQQPQGKAKLASSELVYTWFDFSNGEHLTDKLHSKVLFTAQIKDEYVNALAEKDVAKALRNFYFRLLAIAFIVLVVFINAQRWVNQLQTQKLLLRAFGTMSSVIILDSKGKIVGVNQAFTELLGFSRHAVVGAEPNMLVSTEGQQDFWSFITTRINSAGRWQGEVKAYNHSGEEIMLWLEINTVKGNSQLDKQVYFVINFIDITKQKNHAKRLEALSSTDVLTGSFNRRYFDTEFKKMINNAKRYGNSYFTLAILDLDHFKQVNDKHGHFIGDEVLKRVAQSCNTLLRETDCFCRLGGEEFAILMPQTNTDAALVVCNRIREHIKSEFDLDYGVTCSIGLCEYRPQMTHDQVYKMADKALYKAKASGRDKVLHIQDQALA</sequence>
<dbReference type="AlphaFoldDB" id="A0A418YG11"/>
<evidence type="ECO:0000256" key="8">
    <source>
        <dbReference type="ARBA" id="ARBA00022840"/>
    </source>
</evidence>
<dbReference type="Pfam" id="PF13426">
    <property type="entry name" value="PAS_9"/>
    <property type="match status" value="1"/>
</dbReference>
<dbReference type="GO" id="GO:0016020">
    <property type="term" value="C:membrane"/>
    <property type="evidence" value="ECO:0007669"/>
    <property type="project" value="UniProtKB-SubCell"/>
</dbReference>
<dbReference type="PROSITE" id="PS50112">
    <property type="entry name" value="PAS"/>
    <property type="match status" value="1"/>
</dbReference>
<reference evidence="14 15" key="2">
    <citation type="submission" date="2019-01" db="EMBL/GenBank/DDBJ databases">
        <title>Motilimonas pumilus sp. nov., isolated from the gut of sea cucumber (Apostichopus japonicus).</title>
        <authorList>
            <person name="Wang F.-Q."/>
            <person name="Ren L.-H."/>
            <person name="Lin Y.-W."/>
            <person name="Sun G.-H."/>
            <person name="Du Z.-J."/>
            <person name="Zhao J.-X."/>
            <person name="Liu X.-J."/>
            <person name="Liu L.-J."/>
        </authorList>
    </citation>
    <scope>NUCLEOTIDE SEQUENCE [LARGE SCALE GENOMIC DNA]</scope>
    <source>
        <strain evidence="14 15">PLHSC7-2</strain>
    </source>
</reference>
<evidence type="ECO:0000256" key="3">
    <source>
        <dbReference type="ARBA" id="ARBA00012528"/>
    </source>
</evidence>
<keyword evidence="11" id="KW-1133">Transmembrane helix</keyword>
<dbReference type="NCBIfam" id="TIGR00254">
    <property type="entry name" value="GGDEF"/>
    <property type="match status" value="1"/>
</dbReference>
<dbReference type="Gene3D" id="3.30.70.270">
    <property type="match status" value="1"/>
</dbReference>
<name>A0A418YG11_9GAMM</name>
<keyword evidence="11" id="KW-0812">Transmembrane</keyword>
<evidence type="ECO:0000256" key="7">
    <source>
        <dbReference type="ARBA" id="ARBA00022777"/>
    </source>
</evidence>